<dbReference type="PANTHER" id="PTHR34406:SF1">
    <property type="entry name" value="PROTEIN YCEI"/>
    <property type="match status" value="1"/>
</dbReference>
<dbReference type="InterPro" id="IPR036761">
    <property type="entry name" value="TTHA0802/YceI-like_sf"/>
</dbReference>
<comment type="caution">
    <text evidence="3">The sequence shown here is derived from an EMBL/GenBank/DDBJ whole genome shotgun (WGS) entry which is preliminary data.</text>
</comment>
<dbReference type="AlphaFoldDB" id="A0A418WD49"/>
<dbReference type="SUPFAM" id="SSF101874">
    <property type="entry name" value="YceI-like"/>
    <property type="match status" value="1"/>
</dbReference>
<reference evidence="3 4" key="1">
    <citation type="submission" date="2018-09" db="EMBL/GenBank/DDBJ databases">
        <authorList>
            <person name="Zhu H."/>
        </authorList>
    </citation>
    <scope>NUCLEOTIDE SEQUENCE [LARGE SCALE GENOMIC DNA]</scope>
    <source>
        <strain evidence="3 4">K1W22B-8</strain>
    </source>
</reference>
<name>A0A418WD49_9PROT</name>
<keyword evidence="4" id="KW-1185">Reference proteome</keyword>
<protein>
    <submittedName>
        <fullName evidence="3">YceI family protein</fullName>
    </submittedName>
</protein>
<evidence type="ECO:0000313" key="4">
    <source>
        <dbReference type="Proteomes" id="UP000284605"/>
    </source>
</evidence>
<feature type="domain" description="Lipid/polyisoprenoid-binding YceI-like" evidence="2">
    <location>
        <begin position="22"/>
        <end position="183"/>
    </location>
</feature>
<accession>A0A418WD49</accession>
<feature type="chain" id="PRO_5019439301" evidence="1">
    <location>
        <begin position="21"/>
        <end position="186"/>
    </location>
</feature>
<sequence length="186" mass="19489">MKQYLAGLLLALAVAAPALAKTYSVDYSASTVAFAGTHASGPFTGKFGAWQAEIDFDPASLAPSRLKVSFDPASATTGNAMYDGTLPQADWFDVARFPAATFTSTAIAANADGSYTATGQLTIRDVTREISFPFTLSGLDKAPVKATATFPLDRLAFNLGAKSDPKAEWVGQQIQITIDLVASPNS</sequence>
<dbReference type="RefSeq" id="WP_119778592.1">
    <property type="nucleotide sequence ID" value="NZ_QYUK01000011.1"/>
</dbReference>
<keyword evidence="1" id="KW-0732">Signal</keyword>
<dbReference type="SMART" id="SM00867">
    <property type="entry name" value="YceI"/>
    <property type="match status" value="1"/>
</dbReference>
<dbReference type="EMBL" id="QYUK01000011">
    <property type="protein sequence ID" value="RJF87957.1"/>
    <property type="molecule type" value="Genomic_DNA"/>
</dbReference>
<proteinExistence type="predicted"/>
<evidence type="ECO:0000256" key="1">
    <source>
        <dbReference type="SAM" id="SignalP"/>
    </source>
</evidence>
<organism evidence="3 4">
    <name type="scientific">Oleomonas cavernae</name>
    <dbReference type="NCBI Taxonomy" id="2320859"/>
    <lineage>
        <taxon>Bacteria</taxon>
        <taxon>Pseudomonadati</taxon>
        <taxon>Pseudomonadota</taxon>
        <taxon>Alphaproteobacteria</taxon>
        <taxon>Acetobacterales</taxon>
        <taxon>Acetobacteraceae</taxon>
        <taxon>Oleomonas</taxon>
    </lineage>
</organism>
<feature type="signal peptide" evidence="1">
    <location>
        <begin position="1"/>
        <end position="20"/>
    </location>
</feature>
<gene>
    <name evidence="3" type="ORF">D3874_13775</name>
</gene>
<dbReference type="OrthoDB" id="1247465at2"/>
<evidence type="ECO:0000313" key="3">
    <source>
        <dbReference type="EMBL" id="RJF87957.1"/>
    </source>
</evidence>
<dbReference type="Proteomes" id="UP000284605">
    <property type="component" value="Unassembled WGS sequence"/>
</dbReference>
<dbReference type="InterPro" id="IPR007372">
    <property type="entry name" value="Lipid/polyisoprenoid-bd_YceI"/>
</dbReference>
<dbReference type="Pfam" id="PF04264">
    <property type="entry name" value="YceI"/>
    <property type="match status" value="1"/>
</dbReference>
<dbReference type="Gene3D" id="2.40.128.110">
    <property type="entry name" value="Lipid/polyisoprenoid-binding, YceI-like"/>
    <property type="match status" value="1"/>
</dbReference>
<evidence type="ECO:0000259" key="2">
    <source>
        <dbReference type="SMART" id="SM00867"/>
    </source>
</evidence>
<dbReference type="PANTHER" id="PTHR34406">
    <property type="entry name" value="PROTEIN YCEI"/>
    <property type="match status" value="1"/>
</dbReference>